<accession>A0A974XXP7</accession>
<dbReference type="RefSeq" id="WP_200616400.1">
    <property type="nucleotide sequence ID" value="NZ_CP071518.1"/>
</dbReference>
<evidence type="ECO:0000313" key="2">
    <source>
        <dbReference type="EMBL" id="QSX77691.1"/>
    </source>
</evidence>
<dbReference type="EMBL" id="CP071518">
    <property type="protein sequence ID" value="QSX77691.1"/>
    <property type="molecule type" value="Genomic_DNA"/>
</dbReference>
<dbReference type="GO" id="GO:0016812">
    <property type="term" value="F:hydrolase activity, acting on carbon-nitrogen (but not peptide) bonds, in cyclic amides"/>
    <property type="evidence" value="ECO:0007669"/>
    <property type="project" value="InterPro"/>
</dbReference>
<dbReference type="InterPro" id="IPR002195">
    <property type="entry name" value="Dihydroorotase_CS"/>
</dbReference>
<sequence>MADARKIVVDPSAVAWRLGLMAAVLVVTSIGMQMYRLAAGRDQVPGLAWVTLDGEHNIPALFSTLLLLAAALLLALVARLARDAKAGDVSKWVLLALGFFFMGIDESMSVHERLIDPMRNLLGGRELGIFFFAWVVPAIVLVGGLALYFLPFVFRLPRTTAVAFVASGALYLGGALGVELVEGWWREGHGHVNVMYHVLVTLEESLEMAGVIFFIRALLGHIATCFGDLHLHLRPAAEAVSSQAADSDATNGAIADTSLLPRGTGS</sequence>
<evidence type="ECO:0000256" key="1">
    <source>
        <dbReference type="SAM" id="Phobius"/>
    </source>
</evidence>
<name>A0A974XXP7_9GAMM</name>
<keyword evidence="1" id="KW-0472">Membrane</keyword>
<dbReference type="Proteomes" id="UP000639274">
    <property type="component" value="Chromosome"/>
</dbReference>
<feature type="transmembrane region" description="Helical" evidence="1">
    <location>
        <begin position="205"/>
        <end position="226"/>
    </location>
</feature>
<dbReference type="AlphaFoldDB" id="A0A974XXP7"/>
<proteinExistence type="predicted"/>
<keyword evidence="1" id="KW-1133">Transmembrane helix</keyword>
<dbReference type="PROSITE" id="PS00482">
    <property type="entry name" value="DIHYDROOROTASE_1"/>
    <property type="match status" value="1"/>
</dbReference>
<evidence type="ECO:0000313" key="3">
    <source>
        <dbReference type="Proteomes" id="UP000639274"/>
    </source>
</evidence>
<feature type="transmembrane region" description="Helical" evidence="1">
    <location>
        <begin position="92"/>
        <end position="109"/>
    </location>
</feature>
<feature type="transmembrane region" description="Helical" evidence="1">
    <location>
        <begin position="58"/>
        <end position="80"/>
    </location>
</feature>
<keyword evidence="3" id="KW-1185">Reference proteome</keyword>
<dbReference type="KEGG" id="lsf:I8J32_013210"/>
<organism evidence="2 3">
    <name type="scientific">Agrilutibacter solisilvae</name>
    <dbReference type="NCBI Taxonomy" id="2763317"/>
    <lineage>
        <taxon>Bacteria</taxon>
        <taxon>Pseudomonadati</taxon>
        <taxon>Pseudomonadota</taxon>
        <taxon>Gammaproteobacteria</taxon>
        <taxon>Lysobacterales</taxon>
        <taxon>Lysobacteraceae</taxon>
        <taxon>Agrilutibacter</taxon>
    </lineage>
</organism>
<feature type="transmembrane region" description="Helical" evidence="1">
    <location>
        <begin position="14"/>
        <end position="38"/>
    </location>
</feature>
<gene>
    <name evidence="2" type="ORF">I8J32_013210</name>
</gene>
<feature type="transmembrane region" description="Helical" evidence="1">
    <location>
        <begin position="129"/>
        <end position="150"/>
    </location>
</feature>
<keyword evidence="1" id="KW-0812">Transmembrane</keyword>
<feature type="transmembrane region" description="Helical" evidence="1">
    <location>
        <begin position="162"/>
        <end position="185"/>
    </location>
</feature>
<reference evidence="2 3" key="1">
    <citation type="submission" date="2021-03" db="EMBL/GenBank/DDBJ databases">
        <title>Lysobacter sp. nov. isolated from soil of gangwondo yeongwol, south Korea.</title>
        <authorList>
            <person name="Kim K.R."/>
            <person name="Kim K.H."/>
            <person name="Jeon C.O."/>
        </authorList>
    </citation>
    <scope>NUCLEOTIDE SEQUENCE [LARGE SCALE GENOMIC DNA]</scope>
    <source>
        <strain evidence="2 3">R19</strain>
    </source>
</reference>
<protein>
    <submittedName>
        <fullName evidence="2">Uncharacterized protein</fullName>
    </submittedName>
</protein>